<keyword evidence="9" id="KW-1185">Reference proteome</keyword>
<dbReference type="InterPro" id="IPR020846">
    <property type="entry name" value="MFS_dom"/>
</dbReference>
<evidence type="ECO:0000259" key="7">
    <source>
        <dbReference type="PROSITE" id="PS50850"/>
    </source>
</evidence>
<evidence type="ECO:0000313" key="8">
    <source>
        <dbReference type="EMBL" id="MDQ0338779.1"/>
    </source>
</evidence>
<feature type="transmembrane region" description="Helical" evidence="6">
    <location>
        <begin position="104"/>
        <end position="121"/>
    </location>
</feature>
<dbReference type="PANTHER" id="PTHR11360">
    <property type="entry name" value="MONOCARBOXYLATE TRANSPORTER"/>
    <property type="match status" value="1"/>
</dbReference>
<dbReference type="InterPro" id="IPR011701">
    <property type="entry name" value="MFS"/>
</dbReference>
<evidence type="ECO:0000256" key="2">
    <source>
        <dbReference type="ARBA" id="ARBA00022448"/>
    </source>
</evidence>
<dbReference type="InterPro" id="IPR050327">
    <property type="entry name" value="Proton-linked_MCT"/>
</dbReference>
<dbReference type="Gene3D" id="1.20.1250.20">
    <property type="entry name" value="MFS general substrate transporter like domains"/>
    <property type="match status" value="1"/>
</dbReference>
<feature type="transmembrane region" description="Helical" evidence="6">
    <location>
        <begin position="31"/>
        <end position="49"/>
    </location>
</feature>
<proteinExistence type="predicted"/>
<dbReference type="PANTHER" id="PTHR11360:SF308">
    <property type="entry name" value="BLL3089 PROTEIN"/>
    <property type="match status" value="1"/>
</dbReference>
<comment type="caution">
    <text evidence="8">The sequence shown here is derived from an EMBL/GenBank/DDBJ whole genome shotgun (WGS) entry which is preliminary data.</text>
</comment>
<name>A0ABU0CSE2_9BACI</name>
<dbReference type="Proteomes" id="UP001232445">
    <property type="component" value="Unassembled WGS sequence"/>
</dbReference>
<reference evidence="8 9" key="1">
    <citation type="submission" date="2023-07" db="EMBL/GenBank/DDBJ databases">
        <title>Genomic Encyclopedia of Type Strains, Phase IV (KMG-IV): sequencing the most valuable type-strain genomes for metagenomic binning, comparative biology and taxonomic classification.</title>
        <authorList>
            <person name="Goeker M."/>
        </authorList>
    </citation>
    <scope>NUCLEOTIDE SEQUENCE [LARGE SCALE GENOMIC DNA]</scope>
    <source>
        <strain evidence="8 9">DSM 17740</strain>
    </source>
</reference>
<feature type="transmembrane region" description="Helical" evidence="6">
    <location>
        <begin position="413"/>
        <end position="433"/>
    </location>
</feature>
<feature type="transmembrane region" description="Helical" evidence="6">
    <location>
        <begin position="192"/>
        <end position="213"/>
    </location>
</feature>
<accession>A0ABU0CSE2</accession>
<evidence type="ECO:0000256" key="6">
    <source>
        <dbReference type="SAM" id="Phobius"/>
    </source>
</evidence>
<feature type="transmembrane region" description="Helical" evidence="6">
    <location>
        <begin position="298"/>
        <end position="318"/>
    </location>
</feature>
<dbReference type="PROSITE" id="PS50850">
    <property type="entry name" value="MFS"/>
    <property type="match status" value="1"/>
</dbReference>
<evidence type="ECO:0000313" key="9">
    <source>
        <dbReference type="Proteomes" id="UP001232445"/>
    </source>
</evidence>
<protein>
    <submittedName>
        <fullName evidence="8">MFS family permease</fullName>
    </submittedName>
</protein>
<evidence type="ECO:0000256" key="4">
    <source>
        <dbReference type="ARBA" id="ARBA00022989"/>
    </source>
</evidence>
<evidence type="ECO:0000256" key="1">
    <source>
        <dbReference type="ARBA" id="ARBA00004651"/>
    </source>
</evidence>
<feature type="transmembrane region" description="Helical" evidence="6">
    <location>
        <begin position="384"/>
        <end position="407"/>
    </location>
</feature>
<feature type="transmembrane region" description="Helical" evidence="6">
    <location>
        <begin position="162"/>
        <end position="180"/>
    </location>
</feature>
<sequence length="441" mass="48878">MIQTKTTPEQQGFVRRDYGLSSHKLPFKSPFFYGWVIVVMGALGLFFSGPGQTYSVSVFIDAYIEAFGWDRTLVSSIYSGATLLAGLLLFVVGKLVDRFGQRPMTVAVALLLGLACLWNSFVMGPVMLFIGFFLIRLLGQGSMTLLPNTLVPQWFVRYRGRAISFMSVGVLLSAAAFPPLNNWLIQNWGWPVAWRVWFVVLVFFFAPLALYLIRNKPEDVGLLPDNDRRRKSTGSVGTTMSTSSIQEESWTLKEAMRTRAFWLILFCVGVPSMVNTGITFHLFSILAESGIGRGTTAFLLSLVPLIGFVCSLAAGFIMEKVKVHYVLCVTFLIELGSIMILLLGSSVYTILFFVLLWGIFEGFLRVCVGVVWPNYFGREHLGTIRSVVTTVTVIGSALGPLPFGIAYDLYGRYSEVLLLIMLFPLLAVFAAILSPPPVKKA</sequence>
<keyword evidence="2" id="KW-0813">Transport</keyword>
<organism evidence="8 9">
    <name type="scientific">Caldalkalibacillus uzonensis</name>
    <dbReference type="NCBI Taxonomy" id="353224"/>
    <lineage>
        <taxon>Bacteria</taxon>
        <taxon>Bacillati</taxon>
        <taxon>Bacillota</taxon>
        <taxon>Bacilli</taxon>
        <taxon>Bacillales</taxon>
        <taxon>Bacillaceae</taxon>
        <taxon>Caldalkalibacillus</taxon>
    </lineage>
</organism>
<dbReference type="SUPFAM" id="SSF103473">
    <property type="entry name" value="MFS general substrate transporter"/>
    <property type="match status" value="1"/>
</dbReference>
<dbReference type="EMBL" id="JAUSUQ010000005">
    <property type="protein sequence ID" value="MDQ0338779.1"/>
    <property type="molecule type" value="Genomic_DNA"/>
</dbReference>
<evidence type="ECO:0000256" key="3">
    <source>
        <dbReference type="ARBA" id="ARBA00022692"/>
    </source>
</evidence>
<comment type="subcellular location">
    <subcellularLocation>
        <location evidence="1">Cell membrane</location>
        <topology evidence="1">Multi-pass membrane protein</topology>
    </subcellularLocation>
</comment>
<feature type="transmembrane region" description="Helical" evidence="6">
    <location>
        <begin position="73"/>
        <end position="92"/>
    </location>
</feature>
<keyword evidence="3 6" id="KW-0812">Transmembrane</keyword>
<feature type="domain" description="Major facilitator superfamily (MFS) profile" evidence="7">
    <location>
        <begin position="37"/>
        <end position="439"/>
    </location>
</feature>
<keyword evidence="4 6" id="KW-1133">Transmembrane helix</keyword>
<gene>
    <name evidence="8" type="ORF">J2S00_001565</name>
</gene>
<feature type="transmembrane region" description="Helical" evidence="6">
    <location>
        <begin position="350"/>
        <end position="372"/>
    </location>
</feature>
<feature type="transmembrane region" description="Helical" evidence="6">
    <location>
        <begin position="260"/>
        <end position="286"/>
    </location>
</feature>
<dbReference type="InterPro" id="IPR036259">
    <property type="entry name" value="MFS_trans_sf"/>
</dbReference>
<keyword evidence="5 6" id="KW-0472">Membrane</keyword>
<feature type="transmembrane region" description="Helical" evidence="6">
    <location>
        <begin position="325"/>
        <end position="344"/>
    </location>
</feature>
<dbReference type="Pfam" id="PF07690">
    <property type="entry name" value="MFS_1"/>
    <property type="match status" value="1"/>
</dbReference>
<evidence type="ECO:0000256" key="5">
    <source>
        <dbReference type="ARBA" id="ARBA00023136"/>
    </source>
</evidence>
<dbReference type="RefSeq" id="WP_307337709.1">
    <property type="nucleotide sequence ID" value="NZ_JAUSUQ010000005.1"/>
</dbReference>